<name>W7XFQ3_TETTS</name>
<accession>W7XFQ3</accession>
<dbReference type="KEGG" id="tet:TTHERM_000701240"/>
<evidence type="ECO:0000313" key="2">
    <source>
        <dbReference type="Proteomes" id="UP000009168"/>
    </source>
</evidence>
<dbReference type="RefSeq" id="XP_012650772.1">
    <property type="nucleotide sequence ID" value="XM_012795318.1"/>
</dbReference>
<proteinExistence type="predicted"/>
<dbReference type="Proteomes" id="UP000009168">
    <property type="component" value="Unassembled WGS sequence"/>
</dbReference>
<dbReference type="GeneID" id="24440279"/>
<dbReference type="InParanoid" id="W7XFQ3"/>
<dbReference type="AlphaFoldDB" id="W7XFQ3"/>
<sequence>MWELFTSPTPKLEVNLQDVEKCLKKLQRKQKKVQQKQMTFLEQKQYLMETDIIL</sequence>
<dbReference type="EMBL" id="GG662861">
    <property type="protein sequence ID" value="EWS76702.1"/>
    <property type="molecule type" value="Genomic_DNA"/>
</dbReference>
<gene>
    <name evidence="1" type="ORF">TTHERM_000701240</name>
</gene>
<protein>
    <submittedName>
        <fullName evidence="1">Uncharacterized protein</fullName>
    </submittedName>
</protein>
<organism evidence="1 2">
    <name type="scientific">Tetrahymena thermophila (strain SB210)</name>
    <dbReference type="NCBI Taxonomy" id="312017"/>
    <lineage>
        <taxon>Eukaryota</taxon>
        <taxon>Sar</taxon>
        <taxon>Alveolata</taxon>
        <taxon>Ciliophora</taxon>
        <taxon>Intramacronucleata</taxon>
        <taxon>Oligohymenophorea</taxon>
        <taxon>Hymenostomatida</taxon>
        <taxon>Tetrahymenina</taxon>
        <taxon>Tetrahymenidae</taxon>
        <taxon>Tetrahymena</taxon>
    </lineage>
</organism>
<keyword evidence="2" id="KW-1185">Reference proteome</keyword>
<evidence type="ECO:0000313" key="1">
    <source>
        <dbReference type="EMBL" id="EWS76702.1"/>
    </source>
</evidence>
<reference evidence="2" key="1">
    <citation type="journal article" date="2006" name="PLoS Biol.">
        <title>Macronuclear genome sequence of the ciliate Tetrahymena thermophila, a model eukaryote.</title>
        <authorList>
            <person name="Eisen J.A."/>
            <person name="Coyne R.S."/>
            <person name="Wu M."/>
            <person name="Wu D."/>
            <person name="Thiagarajan M."/>
            <person name="Wortman J.R."/>
            <person name="Badger J.H."/>
            <person name="Ren Q."/>
            <person name="Amedeo P."/>
            <person name="Jones K.M."/>
            <person name="Tallon L.J."/>
            <person name="Delcher A.L."/>
            <person name="Salzberg S.L."/>
            <person name="Silva J.C."/>
            <person name="Haas B.J."/>
            <person name="Majoros W.H."/>
            <person name="Farzad M."/>
            <person name="Carlton J.M."/>
            <person name="Smith R.K. Jr."/>
            <person name="Garg J."/>
            <person name="Pearlman R.E."/>
            <person name="Karrer K.M."/>
            <person name="Sun L."/>
            <person name="Manning G."/>
            <person name="Elde N.C."/>
            <person name="Turkewitz A.P."/>
            <person name="Asai D.J."/>
            <person name="Wilkes D.E."/>
            <person name="Wang Y."/>
            <person name="Cai H."/>
            <person name="Collins K."/>
            <person name="Stewart B.A."/>
            <person name="Lee S.R."/>
            <person name="Wilamowska K."/>
            <person name="Weinberg Z."/>
            <person name="Ruzzo W.L."/>
            <person name="Wloga D."/>
            <person name="Gaertig J."/>
            <person name="Frankel J."/>
            <person name="Tsao C.-C."/>
            <person name="Gorovsky M.A."/>
            <person name="Keeling P.J."/>
            <person name="Waller R.F."/>
            <person name="Patron N.J."/>
            <person name="Cherry J.M."/>
            <person name="Stover N.A."/>
            <person name="Krieger C.J."/>
            <person name="del Toro C."/>
            <person name="Ryder H.F."/>
            <person name="Williamson S.C."/>
            <person name="Barbeau R.A."/>
            <person name="Hamilton E.P."/>
            <person name="Orias E."/>
        </authorList>
    </citation>
    <scope>NUCLEOTIDE SEQUENCE [LARGE SCALE GENOMIC DNA]</scope>
    <source>
        <strain evidence="2">SB210</strain>
    </source>
</reference>